<dbReference type="EMBL" id="JAPXGO010000003">
    <property type="protein sequence ID" value="MCZ6159859.1"/>
    <property type="molecule type" value="Genomic_DNA"/>
</dbReference>
<dbReference type="Gene3D" id="1.20.81.30">
    <property type="entry name" value="Type II secretion system (T2SS), domain F"/>
    <property type="match status" value="2"/>
</dbReference>
<comment type="similarity">
    <text evidence="2">Belongs to the GSP F family.</text>
</comment>
<dbReference type="PRINTS" id="PR00812">
    <property type="entry name" value="BCTERIALGSPF"/>
</dbReference>
<keyword evidence="3" id="KW-1003">Cell membrane</keyword>
<sequence length="415" mass="46217">MKNFEVEYVKDGKRQKMFVKADNKASAQNIAKRQRSGTILKVGETKNAPANIGLNDLAANITRLLGAGGKIKIPLMVASVRQLAVMTTAGISIHDSIKEVANSTEDQRLKEIFTSMSDDLNSGLSLTEASNKFKHELGDVFIAMVSLGESTGNMAEALTKLSEMMQELWDNKQKFKKAMRYPITILIALAVAFVVLMLFVVPKFKEIFDELGANLPLPTRILFSIESVLSNYGLYVLGGLIATIFGIRYMLRNNDEFKKGWDKYILKVYLFGKIIFFSTMSRFTLIFTELVRAGIPIADSLDTANKMVDNQTLKVKLGTVKVAVQQGVSLTDAFRNTEVFESMLIQMISAGEQSGSLDTMLKNVADYYKMKFNDIIDNISSYIEPLLLFFMACMVLLLALGIFMPMWDLGSAVKN</sequence>
<gene>
    <name evidence="10" type="ORF">O6B32_05125</name>
</gene>
<dbReference type="InterPro" id="IPR018076">
    <property type="entry name" value="T2SS_GspF_dom"/>
</dbReference>
<feature type="transmembrane region" description="Helical" evidence="8">
    <location>
        <begin position="232"/>
        <end position="251"/>
    </location>
</feature>
<dbReference type="RefSeq" id="WP_269483027.1">
    <property type="nucleotide sequence ID" value="NZ_JAPXGO010000003.1"/>
</dbReference>
<proteinExistence type="inferred from homology"/>
<evidence type="ECO:0000256" key="3">
    <source>
        <dbReference type="ARBA" id="ARBA00022475"/>
    </source>
</evidence>
<keyword evidence="5 8" id="KW-0812">Transmembrane</keyword>
<protein>
    <submittedName>
        <fullName evidence="10">Type II secretion system F family protein</fullName>
    </submittedName>
</protein>
<evidence type="ECO:0000256" key="1">
    <source>
        <dbReference type="ARBA" id="ARBA00004429"/>
    </source>
</evidence>
<evidence type="ECO:0000259" key="9">
    <source>
        <dbReference type="Pfam" id="PF00482"/>
    </source>
</evidence>
<dbReference type="PANTHER" id="PTHR30012">
    <property type="entry name" value="GENERAL SECRETION PATHWAY PROTEIN"/>
    <property type="match status" value="1"/>
</dbReference>
<keyword evidence="7 8" id="KW-0472">Membrane</keyword>
<evidence type="ECO:0000313" key="10">
    <source>
        <dbReference type="EMBL" id="MCZ6159859.1"/>
    </source>
</evidence>
<feature type="transmembrane region" description="Helical" evidence="8">
    <location>
        <begin position="386"/>
        <end position="407"/>
    </location>
</feature>
<dbReference type="InterPro" id="IPR042094">
    <property type="entry name" value="T2SS_GspF_sf"/>
</dbReference>
<feature type="domain" description="Type II secretion system protein GspF" evidence="9">
    <location>
        <begin position="80"/>
        <end position="202"/>
    </location>
</feature>
<dbReference type="PANTHER" id="PTHR30012:SF4">
    <property type="entry name" value="MSHA BIOGENESIS PROTEIN MSHG"/>
    <property type="match status" value="1"/>
</dbReference>
<dbReference type="FunFam" id="1.20.81.30:FF:000001">
    <property type="entry name" value="Type II secretion system protein F"/>
    <property type="match status" value="1"/>
</dbReference>
<accession>A0A9Q4KNE9</accession>
<dbReference type="AlphaFoldDB" id="A0A9Q4KNE9"/>
<evidence type="ECO:0000256" key="5">
    <source>
        <dbReference type="ARBA" id="ARBA00022692"/>
    </source>
</evidence>
<evidence type="ECO:0000256" key="7">
    <source>
        <dbReference type="ARBA" id="ARBA00023136"/>
    </source>
</evidence>
<feature type="transmembrane region" description="Helical" evidence="8">
    <location>
        <begin position="181"/>
        <end position="201"/>
    </location>
</feature>
<name>A0A9Q4KNE9_9BACT</name>
<evidence type="ECO:0000256" key="8">
    <source>
        <dbReference type="SAM" id="Phobius"/>
    </source>
</evidence>
<keyword evidence="6 8" id="KW-1133">Transmembrane helix</keyword>
<dbReference type="Proteomes" id="UP001075225">
    <property type="component" value="Unassembled WGS sequence"/>
</dbReference>
<dbReference type="InterPro" id="IPR003004">
    <property type="entry name" value="GspF/PilC"/>
</dbReference>
<reference evidence="10" key="1">
    <citation type="submission" date="2022-12" db="EMBL/GenBank/DDBJ databases">
        <title>Species Delineation and Comparative Genomics within the Campylobacter ureolyticus Complex.</title>
        <authorList>
            <person name="Maki J."/>
            <person name="Howard M."/>
            <person name="Connelly S."/>
            <person name="Hardy D.J."/>
            <person name="Cameron A."/>
        </authorList>
    </citation>
    <scope>NUCLEOTIDE SEQUENCE</scope>
    <source>
        <strain evidence="10">URMC_787</strain>
    </source>
</reference>
<evidence type="ECO:0000256" key="4">
    <source>
        <dbReference type="ARBA" id="ARBA00022519"/>
    </source>
</evidence>
<comment type="caution">
    <text evidence="10">The sequence shown here is derived from an EMBL/GenBank/DDBJ whole genome shotgun (WGS) entry which is preliminary data.</text>
</comment>
<keyword evidence="4" id="KW-0997">Cell inner membrane</keyword>
<evidence type="ECO:0000313" key="11">
    <source>
        <dbReference type="Proteomes" id="UP001075225"/>
    </source>
</evidence>
<organism evidence="10 11">
    <name type="scientific">Campylobacter ureolyticus</name>
    <dbReference type="NCBI Taxonomy" id="827"/>
    <lineage>
        <taxon>Bacteria</taxon>
        <taxon>Pseudomonadati</taxon>
        <taxon>Campylobacterota</taxon>
        <taxon>Epsilonproteobacteria</taxon>
        <taxon>Campylobacterales</taxon>
        <taxon>Campylobacteraceae</taxon>
        <taxon>Campylobacter</taxon>
    </lineage>
</organism>
<dbReference type="Pfam" id="PF00482">
    <property type="entry name" value="T2SSF"/>
    <property type="match status" value="2"/>
</dbReference>
<dbReference type="GO" id="GO:0005886">
    <property type="term" value="C:plasma membrane"/>
    <property type="evidence" value="ECO:0007669"/>
    <property type="project" value="UniProtKB-SubCell"/>
</dbReference>
<dbReference type="GO" id="GO:0015628">
    <property type="term" value="P:protein secretion by the type II secretion system"/>
    <property type="evidence" value="ECO:0007669"/>
    <property type="project" value="TreeGrafter"/>
</dbReference>
<feature type="domain" description="Type II secretion system protein GspF" evidence="9">
    <location>
        <begin position="284"/>
        <end position="405"/>
    </location>
</feature>
<evidence type="ECO:0000256" key="2">
    <source>
        <dbReference type="ARBA" id="ARBA00005745"/>
    </source>
</evidence>
<comment type="subcellular location">
    <subcellularLocation>
        <location evidence="1">Cell inner membrane</location>
        <topology evidence="1">Multi-pass membrane protein</topology>
    </subcellularLocation>
</comment>
<evidence type="ECO:0000256" key="6">
    <source>
        <dbReference type="ARBA" id="ARBA00022989"/>
    </source>
</evidence>